<dbReference type="RefSeq" id="WP_093716397.1">
    <property type="nucleotide sequence ID" value="NZ_FONG01000020.1"/>
</dbReference>
<dbReference type="Proteomes" id="UP000199323">
    <property type="component" value="Unassembled WGS sequence"/>
</dbReference>
<organism evidence="1 2">
    <name type="scientific">Actinacidiphila alni</name>
    <dbReference type="NCBI Taxonomy" id="380248"/>
    <lineage>
        <taxon>Bacteria</taxon>
        <taxon>Bacillati</taxon>
        <taxon>Actinomycetota</taxon>
        <taxon>Actinomycetes</taxon>
        <taxon>Kitasatosporales</taxon>
        <taxon>Streptomycetaceae</taxon>
        <taxon>Actinacidiphila</taxon>
    </lineage>
</organism>
<evidence type="ECO:0008006" key="3">
    <source>
        <dbReference type="Google" id="ProtNLM"/>
    </source>
</evidence>
<dbReference type="STRING" id="380248.SAMN05216251_12046"/>
<reference evidence="1 2" key="1">
    <citation type="submission" date="2016-10" db="EMBL/GenBank/DDBJ databases">
        <authorList>
            <person name="de Groot N.N."/>
        </authorList>
    </citation>
    <scope>NUCLEOTIDE SEQUENCE [LARGE SCALE GENOMIC DNA]</scope>
    <source>
        <strain evidence="1 2">CGMCC 4.3510</strain>
    </source>
</reference>
<gene>
    <name evidence="1" type="ORF">SAMN05216251_12046</name>
</gene>
<keyword evidence="2" id="KW-1185">Reference proteome</keyword>
<evidence type="ECO:0000313" key="1">
    <source>
        <dbReference type="EMBL" id="SFF58610.1"/>
    </source>
</evidence>
<name>A0A1I2JXK1_9ACTN</name>
<evidence type="ECO:0000313" key="2">
    <source>
        <dbReference type="Proteomes" id="UP000199323"/>
    </source>
</evidence>
<dbReference type="AlphaFoldDB" id="A0A1I2JXK1"/>
<protein>
    <recommendedName>
        <fullName evidence="3">SnoaL-like domain-containing protein</fullName>
    </recommendedName>
</protein>
<proteinExistence type="predicted"/>
<sequence>MKDFRPELTYTSFAEHMHKATTPLQLKHLETVVRHSKGEVLADLDMVLPTLSDDPQYHEYGVLGNVKGDTGPKGIEEVRANYTEMVNNGSYVIESKKTRVVVSDYDIVTEGTFRQILTAQVARKMGFVDDTSPASPYYVLSARTVVFWKFDEDDRATGEDRYVLDHHIVPLAEEDLPDNYPDKFRGAPRAGA</sequence>
<accession>A0A1I2JXK1</accession>
<dbReference type="OrthoDB" id="2375018at2"/>
<dbReference type="EMBL" id="FONG01000020">
    <property type="protein sequence ID" value="SFF58610.1"/>
    <property type="molecule type" value="Genomic_DNA"/>
</dbReference>